<evidence type="ECO:0000256" key="1">
    <source>
        <dbReference type="SAM" id="Phobius"/>
    </source>
</evidence>
<feature type="transmembrane region" description="Helical" evidence="1">
    <location>
        <begin position="359"/>
        <end position="381"/>
    </location>
</feature>
<dbReference type="GO" id="GO:0005886">
    <property type="term" value="C:plasma membrane"/>
    <property type="evidence" value="ECO:0007669"/>
    <property type="project" value="TreeGrafter"/>
</dbReference>
<dbReference type="Gene3D" id="3.30.70.1320">
    <property type="entry name" value="Multidrug efflux transporter AcrB pore domain like"/>
    <property type="match status" value="1"/>
</dbReference>
<feature type="transmembrane region" description="Helical" evidence="1">
    <location>
        <begin position="990"/>
        <end position="1013"/>
    </location>
</feature>
<gene>
    <name evidence="2" type="ORF">SG35_026085</name>
</gene>
<feature type="transmembrane region" description="Helical" evidence="1">
    <location>
        <begin position="962"/>
        <end position="984"/>
    </location>
</feature>
<keyword evidence="1" id="KW-1133">Transmembrane helix</keyword>
<feature type="transmembrane region" description="Helical" evidence="1">
    <location>
        <begin position="335"/>
        <end position="352"/>
    </location>
</feature>
<proteinExistence type="predicted"/>
<dbReference type="AlphaFoldDB" id="A0AAE9YQZ4"/>
<dbReference type="KEGG" id="tact:SG35_026085"/>
<keyword evidence="1" id="KW-0812">Transmembrane</keyword>
<name>A0AAE9YQZ4_9GAMM</name>
<dbReference type="Gene3D" id="3.30.2090.10">
    <property type="entry name" value="Multidrug efflux transporter AcrB TolC docking domain, DN and DC subdomains"/>
    <property type="match status" value="2"/>
</dbReference>
<evidence type="ECO:0000313" key="3">
    <source>
        <dbReference type="Proteomes" id="UP000032568"/>
    </source>
</evidence>
<feature type="transmembrane region" description="Helical" evidence="1">
    <location>
        <begin position="913"/>
        <end position="935"/>
    </location>
</feature>
<dbReference type="Pfam" id="PF00873">
    <property type="entry name" value="ACR_tran"/>
    <property type="match status" value="1"/>
</dbReference>
<dbReference type="Gene3D" id="1.20.1640.10">
    <property type="entry name" value="Multidrug efflux transporter AcrB transmembrane domain"/>
    <property type="match status" value="2"/>
</dbReference>
<dbReference type="SUPFAM" id="SSF82693">
    <property type="entry name" value="Multidrug efflux transporter AcrB pore domain, PN1, PN2, PC1 and PC2 subdomains"/>
    <property type="match status" value="2"/>
</dbReference>
<dbReference type="PANTHER" id="PTHR32063">
    <property type="match status" value="1"/>
</dbReference>
<protein>
    <submittedName>
        <fullName evidence="2">Efflux RND transporter permease subunit</fullName>
    </submittedName>
</protein>
<dbReference type="Gene3D" id="3.30.70.1440">
    <property type="entry name" value="Multidrug efflux transporter AcrB pore domain"/>
    <property type="match status" value="1"/>
</dbReference>
<dbReference type="EMBL" id="CP059735">
    <property type="protein sequence ID" value="WDD98673.1"/>
    <property type="molecule type" value="Genomic_DNA"/>
</dbReference>
<feature type="transmembrane region" description="Helical" evidence="1">
    <location>
        <begin position="463"/>
        <end position="486"/>
    </location>
</feature>
<dbReference type="InterPro" id="IPR027463">
    <property type="entry name" value="AcrB_DN_DC_subdom"/>
</dbReference>
<feature type="transmembrane region" description="Helical" evidence="1">
    <location>
        <begin position="431"/>
        <end position="451"/>
    </location>
</feature>
<accession>A0AAE9YQZ4</accession>
<dbReference type="InterPro" id="IPR001036">
    <property type="entry name" value="Acrflvin-R"/>
</dbReference>
<reference evidence="2 3" key="1">
    <citation type="journal article" date="2015" name="Genome Announc.">
        <title>Draft Genome Sequences of Marine Isolates of Thalassomonas viridans and Thalassomonas actiniarum.</title>
        <authorList>
            <person name="Olonade I."/>
            <person name="van Zyl L.J."/>
            <person name="Trindade M."/>
        </authorList>
    </citation>
    <scope>NUCLEOTIDE SEQUENCE [LARGE SCALE GENOMIC DNA]</scope>
    <source>
        <strain evidence="2 3">A5K-106</strain>
    </source>
</reference>
<dbReference type="GO" id="GO:0042910">
    <property type="term" value="F:xenobiotic transmembrane transporter activity"/>
    <property type="evidence" value="ECO:0007669"/>
    <property type="project" value="TreeGrafter"/>
</dbReference>
<dbReference type="SUPFAM" id="SSF82866">
    <property type="entry name" value="Multidrug efflux transporter AcrB transmembrane domain"/>
    <property type="match status" value="2"/>
</dbReference>
<dbReference type="SUPFAM" id="SSF82714">
    <property type="entry name" value="Multidrug efflux transporter AcrB TolC docking domain, DN and DC subdomains"/>
    <property type="match status" value="2"/>
</dbReference>
<dbReference type="PRINTS" id="PR00702">
    <property type="entry name" value="ACRIFLAVINRP"/>
</dbReference>
<dbReference type="RefSeq" id="WP_044833262.1">
    <property type="nucleotide sequence ID" value="NZ_CP059735.1"/>
</dbReference>
<sequence length="1034" mass="112707">MIRSFVKNGRLMSLVIVLLIVSGLAALSTLPRTEDPRIQNRVASVITYMPGASAERIEVLISEKIEQKLRKLSEINLITSVSRPGISVVQLKLQDEINQPEPVWSRVRDLVSDLAPQLPASIVPPVLETDRGYAYTQLIALNWQGNTEIDIASLGRYANELQNRLRTVGGTDLVSIFGQGEEEILVAIDQAQSSRLGLSAALISEKIRSADAKVAAGALVNLNNQMQVELTGALDTVERIRNIPLRDNDNGSVLRLGDIASVKKSLAWPASEIALVNDQASVVVATRMLPDLRIDKWTEKVNQQVANFARELPQNIKLEVLFDQNTYTEKRLGDLITNISVGFILISLVLLITLGWRSALIVAVSLPLTVLFTLAMMNFYGLPIHQMSVTGLVVALGIMVDNAIVMTDTIQQKRQQGMRRLDSVGYAVKHLWLPLLGSSVTTILAFMPIVLMPGPAGEFVGGIALSVIFSLIGSYLISHTIVAGLAGRFIGKGQSNAQSWYRAGIALPRLSHAFQASLTWAIEHRKTTIITVFCLPLLGFVLAKQLSEQFFPPSDRDMFQIELFLPAQSSIKHTQAVSQEVSQYLYRQQGIEKVRWFIGKNAPSFYYNMLPTKDGLQNYAQGMITASDFNHANTLIPHIQTELDKLFPQAQILVRKLEQGPPFNAPVELRIFGPNLDTLKTIGDDIRQLMSTTKDVIHSRSTLQPGTPKVWVQTDEEAVALAGLSLTNIAGQLNTTLAGNINGSVIEATESIPVRVRIDNGERREITDLANIQLLSSKSEQAIPLTALAELKLKPSRGAIPHRDGVRVNVIEGYIRAGVLPSVVLARIQEKMAQQQYQVPAGYYIEVGGESAERDEAVGKLLASVGVIFTLLITVVVLSFNSFRLSGIIFLSAFQSVGLGLLSIYVFDYPFGFTVIIGLLGLMGLAINAAIVIIAELKSDPDAVRGDTKAIVRAVLSCTRHISSTTITTVGGFLPLILAGGGFWPPFAVAVAGGTVLTTLLSFLFVPALFSLFSQKRAFETSEQISTEALTGNS</sequence>
<feature type="transmembrane region" description="Helical" evidence="1">
    <location>
        <begin position="861"/>
        <end position="880"/>
    </location>
</feature>
<keyword evidence="1" id="KW-0472">Membrane</keyword>
<feature type="transmembrane region" description="Helical" evidence="1">
    <location>
        <begin position="387"/>
        <end position="410"/>
    </location>
</feature>
<dbReference type="Proteomes" id="UP000032568">
    <property type="component" value="Chromosome"/>
</dbReference>
<feature type="transmembrane region" description="Helical" evidence="1">
    <location>
        <begin position="887"/>
        <end position="907"/>
    </location>
</feature>
<reference evidence="2 3" key="2">
    <citation type="journal article" date="2022" name="Mar. Drugs">
        <title>Bioassay-Guided Fractionation Leads to the Detection of Cholic Acid Generated by the Rare Thalassomonas sp.</title>
        <authorList>
            <person name="Pheiffer F."/>
            <person name="Schneider Y.K."/>
            <person name="Hansen E.H."/>
            <person name="Andersen J.H."/>
            <person name="Isaksson J."/>
            <person name="Busche T."/>
            <person name="R C."/>
            <person name="Kalinowski J."/>
            <person name="Zyl L.V."/>
            <person name="Trindade M."/>
        </authorList>
    </citation>
    <scope>NUCLEOTIDE SEQUENCE [LARGE SCALE GENOMIC DNA]</scope>
    <source>
        <strain evidence="2 3">A5K-106</strain>
    </source>
</reference>
<keyword evidence="3" id="KW-1185">Reference proteome</keyword>
<evidence type="ECO:0000313" key="2">
    <source>
        <dbReference type="EMBL" id="WDD98673.1"/>
    </source>
</evidence>
<dbReference type="Gene3D" id="3.30.70.1430">
    <property type="entry name" value="Multidrug efflux transporter AcrB pore domain"/>
    <property type="match status" value="2"/>
</dbReference>
<organism evidence="2 3">
    <name type="scientific">Thalassomonas actiniarum</name>
    <dbReference type="NCBI Taxonomy" id="485447"/>
    <lineage>
        <taxon>Bacteria</taxon>
        <taxon>Pseudomonadati</taxon>
        <taxon>Pseudomonadota</taxon>
        <taxon>Gammaproteobacteria</taxon>
        <taxon>Alteromonadales</taxon>
        <taxon>Colwelliaceae</taxon>
        <taxon>Thalassomonas</taxon>
    </lineage>
</organism>
<dbReference type="PANTHER" id="PTHR32063:SF18">
    <property type="entry name" value="CATION EFFLUX SYSTEM PROTEIN"/>
    <property type="match status" value="1"/>
</dbReference>